<dbReference type="SUPFAM" id="SSF52833">
    <property type="entry name" value="Thioredoxin-like"/>
    <property type="match status" value="1"/>
</dbReference>
<dbReference type="Proteomes" id="UP000694569">
    <property type="component" value="Unplaced"/>
</dbReference>
<dbReference type="InterPro" id="IPR039798">
    <property type="entry name" value="Sulfhydryl_oxidase"/>
</dbReference>
<accession>A0A8C5R4V0</accession>
<dbReference type="AlphaFoldDB" id="A0A8C5R4V0"/>
<evidence type="ECO:0000256" key="5">
    <source>
        <dbReference type="ARBA" id="ARBA00022630"/>
    </source>
</evidence>
<dbReference type="Pfam" id="PF18108">
    <property type="entry name" value="QSOX_Trx1"/>
    <property type="match status" value="1"/>
</dbReference>
<dbReference type="GeneTree" id="ENSGT00940000159504"/>
<dbReference type="GO" id="GO:0003756">
    <property type="term" value="F:protein disulfide isomerase activity"/>
    <property type="evidence" value="ECO:0007669"/>
    <property type="project" value="TreeGrafter"/>
</dbReference>
<feature type="domain" description="ERV/ALR sulfhydryl oxidase" evidence="15">
    <location>
        <begin position="810"/>
        <end position="916"/>
    </location>
</feature>
<feature type="compositionally biased region" description="Basic and acidic residues" evidence="14">
    <location>
        <begin position="971"/>
        <end position="987"/>
    </location>
</feature>
<keyword evidence="7 13" id="KW-0274">FAD</keyword>
<dbReference type="InterPro" id="IPR041269">
    <property type="entry name" value="QSOX_Trx1"/>
</dbReference>
<evidence type="ECO:0000256" key="11">
    <source>
        <dbReference type="ARBA" id="ARBA00045804"/>
    </source>
</evidence>
<comment type="function">
    <text evidence="11">Catalyzes the oxidation of sulfhydryl groups in peptide and protein thiols to disulfides with the reduction of oxygen to hydrogen peroxide. Plays a role in disulfide bond formation in a variety of extracellular proteins. In fibroblasts, required for normal incorporation of laminin into the extracellular matrix, and thereby for normal cell-cell adhesion and cell migration.</text>
</comment>
<evidence type="ECO:0000256" key="2">
    <source>
        <dbReference type="ARBA" id="ARBA00004613"/>
    </source>
</evidence>
<evidence type="ECO:0000256" key="7">
    <source>
        <dbReference type="ARBA" id="ARBA00022827"/>
    </source>
</evidence>
<feature type="region of interest" description="Disordered" evidence="14">
    <location>
        <begin position="971"/>
        <end position="1030"/>
    </location>
</feature>
<organism evidence="17 18">
    <name type="scientific">Leptobrachium leishanense</name>
    <name type="common">Leishan spiny toad</name>
    <dbReference type="NCBI Taxonomy" id="445787"/>
    <lineage>
        <taxon>Eukaryota</taxon>
        <taxon>Metazoa</taxon>
        <taxon>Chordata</taxon>
        <taxon>Craniata</taxon>
        <taxon>Vertebrata</taxon>
        <taxon>Euteleostomi</taxon>
        <taxon>Amphibia</taxon>
        <taxon>Batrachia</taxon>
        <taxon>Anura</taxon>
        <taxon>Pelobatoidea</taxon>
        <taxon>Megophryidae</taxon>
        <taxon>Leptobrachium</taxon>
    </lineage>
</organism>
<dbReference type="InterPro" id="IPR040986">
    <property type="entry name" value="QSOX_FAD-bd_dom"/>
</dbReference>
<dbReference type="Ensembl" id="ENSLLET00000049124.1">
    <property type="protein sequence ID" value="ENSLLEP00000047265.1"/>
    <property type="gene ID" value="ENSLLEG00000029891.1"/>
</dbReference>
<dbReference type="InterPro" id="IPR017937">
    <property type="entry name" value="Thioredoxin_CS"/>
</dbReference>
<dbReference type="SUPFAM" id="SSF69000">
    <property type="entry name" value="FAD-dependent thiol oxidase"/>
    <property type="match status" value="1"/>
</dbReference>
<dbReference type="PROSITE" id="PS51352">
    <property type="entry name" value="THIOREDOXIN_2"/>
    <property type="match status" value="1"/>
</dbReference>
<protein>
    <recommendedName>
        <fullName evidence="13">Sulfhydryl oxidase</fullName>
        <ecNumber evidence="13">1.8.3.2</ecNumber>
    </recommendedName>
</protein>
<keyword evidence="10" id="KW-0325">Glycoprotein</keyword>
<dbReference type="PANTHER" id="PTHR22897:SF6">
    <property type="entry name" value="SULFHYDRYL OXIDASE 1"/>
    <property type="match status" value="1"/>
</dbReference>
<dbReference type="GO" id="GO:0016971">
    <property type="term" value="F:flavin-dependent sulfhydryl oxidase activity"/>
    <property type="evidence" value="ECO:0007669"/>
    <property type="project" value="InterPro"/>
</dbReference>
<comment type="similarity">
    <text evidence="3 13">Belongs to the quiescin-sulfhydryl oxidase (QSOX) family.</text>
</comment>
<sequence>MRGRDRHADCMRGIDRHADCMRGIDRHADCMRGTDRHADCMRGIDRHADCMRGTDRQADCMRGIDRHADCMRGVDRHADCMRGIDRHADCMRGTDRHADCMRGIDRHADCMRGIDRHADCMRGIDRHTDCMRGIDRHADCMRGRDRHADCMRRIDRHADCMRGIDRHTDCMRGIDRHADCMRGIDRHADCMRGIDRHADCMRGIDRHTDCMRGIDRHADCMRGRDRHADCMRVIDRHADCMRGIDRHADCMRGIDRHTDCMRGIDRHADCMRGRDRHADCMRGIDRHADCMRGRDRHADCMRVIDRHADCMRGRDRHADCMRGIDRHADCMRGIDRHADCMRGQGLAPPSQVVWQGLAPPPQVVWQGLAPPLQVVWQGLAPPPQVVCRSLAPPSQGVWRVEAVRGILPSGMSGRLGTRGVSVEMMPGSGWLLVLWVAVLLAPASAHGGLYSRDEPLVSLAGAARSLLLGSRSSWLAEFYASWCGHCQQFKPTWSALARDVQDWRPAIYTAVLDCADESNSDTCGEFGILGYPTVKFFRAFAEKPSDGIRFQAHNVKDLREKIIDHLEAQKESPPPACPPLEPISTNELEQFFVNNNEEYLAVIFEKSKIYMGREVALDMVQFEGIAVRRVVEDQTDLVEKFKVSMFPSGFLLCRNGSMSEIALEEQTRASYTKFLRSLPGVKRANYPLIGWSETVHSDPTDVTKTVDRSKVYMADLESALHYSLRVEVARFTTLEGDRLKALYGYVNVLRKFFPARPYLRTLLNTLYSWLRLRWKTKISYKDFEDVLDNKKQSQKAVLSSDVNYVGCQGSKSEYRGFPCSVWTLFHTLTVQASEAAAQGRGKLAAKEVLYTMRNYVSQFFGCEECATHFESMAAESIVLVRNSDEAILWLWSRHNQVNKRLAGAESEDPKFPKVQWPTPEFCPLCQVTQEDGTVTWDLTSVLPFLKTHFSKNNIALDYLVNEDVLLENQKKENVRRQKRDVSDEQVKGEVIQSNGNTEDILDQVQGEDDQKSNAHNKEPGEHPPQKPSIIRTKPVVRLPETEEEEIFDLDSNVRSLFSSRSLQDSNLRKENRAIHPKVLIDPPEEEFDQVAVRNRLLKRGVDSKYLIGVVMESGEVNWKGRWLKMMEVGFSRLDISLKDTLRWE</sequence>
<comment type="catalytic activity">
    <reaction evidence="12 13">
        <text>2 R'C(R)SH + O2 = R'C(R)S-S(R)CR' + H2O2</text>
        <dbReference type="Rhea" id="RHEA:17357"/>
        <dbReference type="ChEBI" id="CHEBI:15379"/>
        <dbReference type="ChEBI" id="CHEBI:16240"/>
        <dbReference type="ChEBI" id="CHEBI:16520"/>
        <dbReference type="ChEBI" id="CHEBI:17412"/>
        <dbReference type="EC" id="1.8.3.2"/>
    </reaction>
</comment>
<reference evidence="17" key="1">
    <citation type="submission" date="2025-08" db="UniProtKB">
        <authorList>
            <consortium name="Ensembl"/>
        </authorList>
    </citation>
    <scope>IDENTIFICATION</scope>
</reference>
<dbReference type="OrthoDB" id="59470at2759"/>
<dbReference type="InterPro" id="IPR036774">
    <property type="entry name" value="ERV/ALR_sulphydryl_oxid_sf"/>
</dbReference>
<keyword evidence="18" id="KW-1185">Reference proteome</keyword>
<evidence type="ECO:0000256" key="14">
    <source>
        <dbReference type="SAM" id="MobiDB-lite"/>
    </source>
</evidence>
<evidence type="ECO:0000256" key="9">
    <source>
        <dbReference type="ARBA" id="ARBA00023157"/>
    </source>
</evidence>
<dbReference type="FunFam" id="1.20.120.310:FF:000001">
    <property type="entry name" value="Sulfhydryl oxidase"/>
    <property type="match status" value="1"/>
</dbReference>
<evidence type="ECO:0000259" key="16">
    <source>
        <dbReference type="PROSITE" id="PS51352"/>
    </source>
</evidence>
<dbReference type="InterPro" id="IPR042568">
    <property type="entry name" value="QSOX_FAD-bd_sf"/>
</dbReference>
<dbReference type="FunFam" id="3.40.30.10:FF:000080">
    <property type="entry name" value="Sulfhydryl oxidase"/>
    <property type="match status" value="1"/>
</dbReference>
<proteinExistence type="inferred from homology"/>
<dbReference type="Gene3D" id="3.40.30.10">
    <property type="entry name" value="Glutaredoxin"/>
    <property type="match status" value="2"/>
</dbReference>
<comment type="subcellular location">
    <subcellularLocation>
        <location evidence="2">Secreted</location>
    </subcellularLocation>
</comment>
<reference evidence="17" key="2">
    <citation type="submission" date="2025-09" db="UniProtKB">
        <authorList>
            <consortium name="Ensembl"/>
        </authorList>
    </citation>
    <scope>IDENTIFICATION</scope>
</reference>
<evidence type="ECO:0000256" key="10">
    <source>
        <dbReference type="ARBA" id="ARBA00023180"/>
    </source>
</evidence>
<dbReference type="InterPro" id="IPR036249">
    <property type="entry name" value="Thioredoxin-like_sf"/>
</dbReference>
<dbReference type="GO" id="GO:0000139">
    <property type="term" value="C:Golgi membrane"/>
    <property type="evidence" value="ECO:0007669"/>
    <property type="project" value="TreeGrafter"/>
</dbReference>
<keyword evidence="9" id="KW-1015">Disulfide bond</keyword>
<feature type="domain" description="Thioredoxin" evidence="16">
    <location>
        <begin position="431"/>
        <end position="568"/>
    </location>
</feature>
<dbReference type="GO" id="GO:0006457">
    <property type="term" value="P:protein folding"/>
    <property type="evidence" value="ECO:0007669"/>
    <property type="project" value="TreeGrafter"/>
</dbReference>
<dbReference type="PANTHER" id="PTHR22897">
    <property type="entry name" value="QUIESCIN Q6-RELATED SULFHYDRYL OXIDASE"/>
    <property type="match status" value="1"/>
</dbReference>
<evidence type="ECO:0000256" key="6">
    <source>
        <dbReference type="ARBA" id="ARBA00022729"/>
    </source>
</evidence>
<feature type="compositionally biased region" description="Basic and acidic residues" evidence="14">
    <location>
        <begin position="1008"/>
        <end position="1024"/>
    </location>
</feature>
<dbReference type="FunFam" id="1.20.120.1960:FF:000001">
    <property type="entry name" value="Sulfhydryl oxidase"/>
    <property type="match status" value="1"/>
</dbReference>
<dbReference type="InterPro" id="IPR013766">
    <property type="entry name" value="Thioredoxin_domain"/>
</dbReference>
<comment type="cofactor">
    <cofactor evidence="1 13">
        <name>FAD</name>
        <dbReference type="ChEBI" id="CHEBI:57692"/>
    </cofactor>
</comment>
<evidence type="ECO:0000256" key="1">
    <source>
        <dbReference type="ARBA" id="ARBA00001974"/>
    </source>
</evidence>
<keyword evidence="6" id="KW-0732">Signal</keyword>
<dbReference type="Pfam" id="PF00085">
    <property type="entry name" value="Thioredoxin"/>
    <property type="match status" value="1"/>
</dbReference>
<keyword evidence="4" id="KW-0964">Secreted</keyword>
<dbReference type="CDD" id="cd02992">
    <property type="entry name" value="PDI_a_QSOX"/>
    <property type="match status" value="1"/>
</dbReference>
<evidence type="ECO:0000256" key="8">
    <source>
        <dbReference type="ARBA" id="ARBA00023002"/>
    </source>
</evidence>
<dbReference type="InterPro" id="IPR017905">
    <property type="entry name" value="ERV/ALR_sulphydryl_oxidase"/>
</dbReference>
<dbReference type="Gene3D" id="1.20.120.1960">
    <property type="entry name" value="QSOX sulfhydryl oxidase domain"/>
    <property type="match status" value="1"/>
</dbReference>
<evidence type="ECO:0000313" key="18">
    <source>
        <dbReference type="Proteomes" id="UP000694569"/>
    </source>
</evidence>
<dbReference type="GO" id="GO:0005615">
    <property type="term" value="C:extracellular space"/>
    <property type="evidence" value="ECO:0007669"/>
    <property type="project" value="TreeGrafter"/>
</dbReference>
<keyword evidence="5 13" id="KW-0285">Flavoprotein</keyword>
<keyword evidence="8 13" id="KW-0560">Oxidoreductase</keyword>
<evidence type="ECO:0000259" key="15">
    <source>
        <dbReference type="PROSITE" id="PS51324"/>
    </source>
</evidence>
<dbReference type="PROSITE" id="PS51324">
    <property type="entry name" value="ERV_ALR"/>
    <property type="match status" value="1"/>
</dbReference>
<evidence type="ECO:0000256" key="13">
    <source>
        <dbReference type="RuleBase" id="RU371123"/>
    </source>
</evidence>
<dbReference type="FunFam" id="3.40.30.10:FF:000073">
    <property type="entry name" value="Sulfhydryl oxidase"/>
    <property type="match status" value="1"/>
</dbReference>
<dbReference type="EC" id="1.8.3.2" evidence="13"/>
<evidence type="ECO:0000256" key="3">
    <source>
        <dbReference type="ARBA" id="ARBA00006041"/>
    </source>
</evidence>
<dbReference type="Pfam" id="PF04777">
    <property type="entry name" value="Evr1_Alr"/>
    <property type="match status" value="1"/>
</dbReference>
<evidence type="ECO:0000256" key="12">
    <source>
        <dbReference type="ARBA" id="ARBA00048864"/>
    </source>
</evidence>
<gene>
    <name evidence="17" type="primary">QSOX1</name>
</gene>
<dbReference type="Pfam" id="PF18371">
    <property type="entry name" value="FAD_SOX"/>
    <property type="match status" value="1"/>
</dbReference>
<evidence type="ECO:0000256" key="4">
    <source>
        <dbReference type="ARBA" id="ARBA00022525"/>
    </source>
</evidence>
<dbReference type="Gene3D" id="1.20.120.310">
    <property type="entry name" value="ERV/ALR sulfhydryl oxidase domain"/>
    <property type="match status" value="1"/>
</dbReference>
<dbReference type="PROSITE" id="PS00194">
    <property type="entry name" value="THIOREDOXIN_1"/>
    <property type="match status" value="1"/>
</dbReference>
<evidence type="ECO:0000313" key="17">
    <source>
        <dbReference type="Ensembl" id="ENSLLEP00000047265.1"/>
    </source>
</evidence>
<name>A0A8C5R4V0_9ANUR</name>